<dbReference type="InterPro" id="IPR006674">
    <property type="entry name" value="HD_domain"/>
</dbReference>
<dbReference type="PANTHER" id="PTHR11373:SF4">
    <property type="entry name" value="DEOXYNUCLEOSIDE TRIPHOSPHATE TRIPHOSPHOHYDROLASE SAMHD1"/>
    <property type="match status" value="1"/>
</dbReference>
<dbReference type="SUPFAM" id="SSF109604">
    <property type="entry name" value="HD-domain/PDEase-like"/>
    <property type="match status" value="1"/>
</dbReference>
<proteinExistence type="predicted"/>
<name>A0AAE3G1T9_9GAMM</name>
<dbReference type="InterPro" id="IPR003607">
    <property type="entry name" value="HD/PDEase_dom"/>
</dbReference>
<evidence type="ECO:0000313" key="3">
    <source>
        <dbReference type="Proteomes" id="UP001205843"/>
    </source>
</evidence>
<keyword evidence="3" id="KW-1185">Reference proteome</keyword>
<dbReference type="PANTHER" id="PTHR11373">
    <property type="entry name" value="DEOXYNUCLEOSIDE TRIPHOSPHATE TRIPHOSPHOHYDROLASE"/>
    <property type="match status" value="1"/>
</dbReference>
<protein>
    <submittedName>
        <fullName evidence="2">HD superfamily phosphohydrolase</fullName>
    </submittedName>
</protein>
<evidence type="ECO:0000313" key="2">
    <source>
        <dbReference type="EMBL" id="MCP1674161.1"/>
    </source>
</evidence>
<gene>
    <name evidence="2" type="ORF">J2T57_001263</name>
</gene>
<reference evidence="2" key="1">
    <citation type="submission" date="2022-03" db="EMBL/GenBank/DDBJ databases">
        <title>Genomic Encyclopedia of Type Strains, Phase III (KMG-III): the genomes of soil and plant-associated and newly described type strains.</title>
        <authorList>
            <person name="Whitman W."/>
        </authorList>
    </citation>
    <scope>NUCLEOTIDE SEQUENCE</scope>
    <source>
        <strain evidence="2">ANL 6-2</strain>
    </source>
</reference>
<dbReference type="RefSeq" id="WP_253475885.1">
    <property type="nucleotide sequence ID" value="NZ_JALJXV010000003.1"/>
</dbReference>
<dbReference type="SMART" id="SM00471">
    <property type="entry name" value="HDc"/>
    <property type="match status" value="1"/>
</dbReference>
<dbReference type="Pfam" id="PF01966">
    <property type="entry name" value="HD"/>
    <property type="match status" value="1"/>
</dbReference>
<dbReference type="AlphaFoldDB" id="A0AAE3G1T9"/>
<dbReference type="GO" id="GO:0008832">
    <property type="term" value="F:dGTPase activity"/>
    <property type="evidence" value="ECO:0007669"/>
    <property type="project" value="TreeGrafter"/>
</dbReference>
<dbReference type="GO" id="GO:0006203">
    <property type="term" value="P:dGTP catabolic process"/>
    <property type="evidence" value="ECO:0007669"/>
    <property type="project" value="TreeGrafter"/>
</dbReference>
<comment type="caution">
    <text evidence="2">The sequence shown here is derived from an EMBL/GenBank/DDBJ whole genome shotgun (WGS) entry which is preliminary data.</text>
</comment>
<dbReference type="EMBL" id="JALJXV010000003">
    <property type="protein sequence ID" value="MCP1674161.1"/>
    <property type="molecule type" value="Genomic_DNA"/>
</dbReference>
<feature type="domain" description="HD/PDEase" evidence="1">
    <location>
        <begin position="53"/>
        <end position="258"/>
    </location>
</feature>
<organism evidence="2 3">
    <name type="scientific">Natronocella acetinitrilica</name>
    <dbReference type="NCBI Taxonomy" id="414046"/>
    <lineage>
        <taxon>Bacteria</taxon>
        <taxon>Pseudomonadati</taxon>
        <taxon>Pseudomonadota</taxon>
        <taxon>Gammaproteobacteria</taxon>
        <taxon>Chromatiales</taxon>
        <taxon>Ectothiorhodospiraceae</taxon>
        <taxon>Natronocella</taxon>
    </lineage>
</organism>
<sequence length="475" mass="51794">MSIELAHNTSVMDTVHGAIALLDHEKSVIDHPLFQRLRHIAQNDVLFLVFPGATHSRFAHSIGVMHVAQRMFHAMLDAARYERKRLGLGEPGDAASAGVAYLASVLRLAALLHDTGHGAFSHQMESAPAIRAMIDAEGQFERLWAGVDVGGFYSQAPTHLEHEHYSIRSAHAILSERLPAGSESMVQDVLNVMETTDGGPSERFCAAASAAWGLIAPGTTAPEGAGALVMGLLGDIISGELDADKGDYLLRDSRYTGVAYGLYSLDNLANNLRFGYQAQEQWLGIAVNRKGLPEFENFVLARFGMFRHVYAHKTAIGFEILLLRAINEVMEDASAAAQLSAMLSDIRHFAYLTDAFFWERFRARAMVDPVSASARLLARDKLPFLGGANALDLAAKRKAAAAIAESTGVRLGDIQYRCSLARFSAIGEDYRAIRVLVKGPGGERAYRPLVAESDFFGRFESVERTNFYLDPPSAA</sequence>
<evidence type="ECO:0000259" key="1">
    <source>
        <dbReference type="SMART" id="SM00471"/>
    </source>
</evidence>
<dbReference type="Gene3D" id="1.10.3210.10">
    <property type="entry name" value="Hypothetical protein af1432"/>
    <property type="match status" value="1"/>
</dbReference>
<dbReference type="InterPro" id="IPR050135">
    <property type="entry name" value="dGTPase-like"/>
</dbReference>
<dbReference type="CDD" id="cd00077">
    <property type="entry name" value="HDc"/>
    <property type="match status" value="1"/>
</dbReference>
<dbReference type="Proteomes" id="UP001205843">
    <property type="component" value="Unassembled WGS sequence"/>
</dbReference>
<accession>A0AAE3G1T9</accession>